<keyword evidence="2" id="KW-0238">DNA-binding</keyword>
<dbReference type="SUPFAM" id="SSF51206">
    <property type="entry name" value="cAMP-binding domain-like"/>
    <property type="match status" value="1"/>
</dbReference>
<organism evidence="6">
    <name type="scientific">candidate division WOR-3 bacterium</name>
    <dbReference type="NCBI Taxonomy" id="2052148"/>
    <lineage>
        <taxon>Bacteria</taxon>
        <taxon>Bacteria division WOR-3</taxon>
    </lineage>
</organism>
<comment type="caution">
    <text evidence="6">The sequence shown here is derived from an EMBL/GenBank/DDBJ whole genome shotgun (WGS) entry which is preliminary data.</text>
</comment>
<dbReference type="InterPro" id="IPR014710">
    <property type="entry name" value="RmlC-like_jellyroll"/>
</dbReference>
<dbReference type="InterPro" id="IPR012318">
    <property type="entry name" value="HTH_CRP"/>
</dbReference>
<dbReference type="GO" id="GO:0005829">
    <property type="term" value="C:cytosol"/>
    <property type="evidence" value="ECO:0007669"/>
    <property type="project" value="TreeGrafter"/>
</dbReference>
<dbReference type="SMART" id="SM00100">
    <property type="entry name" value="cNMP"/>
    <property type="match status" value="1"/>
</dbReference>
<dbReference type="SUPFAM" id="SSF46785">
    <property type="entry name" value="Winged helix' DNA-binding domain"/>
    <property type="match status" value="1"/>
</dbReference>
<dbReference type="PANTHER" id="PTHR24567">
    <property type="entry name" value="CRP FAMILY TRANSCRIPTIONAL REGULATORY PROTEIN"/>
    <property type="match status" value="1"/>
</dbReference>
<feature type="domain" description="HTH crp-type" evidence="5">
    <location>
        <begin position="122"/>
        <end position="194"/>
    </location>
</feature>
<evidence type="ECO:0000256" key="3">
    <source>
        <dbReference type="ARBA" id="ARBA00023163"/>
    </source>
</evidence>
<reference evidence="6" key="1">
    <citation type="journal article" date="2020" name="mSystems">
        <title>Genome- and Community-Level Interaction Insights into Carbon Utilization and Element Cycling Functions of Hydrothermarchaeota in Hydrothermal Sediment.</title>
        <authorList>
            <person name="Zhou Z."/>
            <person name="Liu Y."/>
            <person name="Xu W."/>
            <person name="Pan J."/>
            <person name="Luo Z.H."/>
            <person name="Li M."/>
        </authorList>
    </citation>
    <scope>NUCLEOTIDE SEQUENCE [LARGE SCALE GENOMIC DNA]</scope>
    <source>
        <strain evidence="6">HyVt-102</strain>
    </source>
</reference>
<dbReference type="PROSITE" id="PS00889">
    <property type="entry name" value="CNMP_BINDING_2"/>
    <property type="match status" value="1"/>
</dbReference>
<dbReference type="InterPro" id="IPR036390">
    <property type="entry name" value="WH_DNA-bd_sf"/>
</dbReference>
<dbReference type="Gene3D" id="1.10.10.10">
    <property type="entry name" value="Winged helix-like DNA-binding domain superfamily/Winged helix DNA-binding domain"/>
    <property type="match status" value="1"/>
</dbReference>
<dbReference type="InterPro" id="IPR018488">
    <property type="entry name" value="cNMP-bd_CS"/>
</dbReference>
<dbReference type="PANTHER" id="PTHR24567:SF74">
    <property type="entry name" value="HTH-TYPE TRANSCRIPTIONAL REGULATOR ARCR"/>
    <property type="match status" value="1"/>
</dbReference>
<dbReference type="CDD" id="cd00038">
    <property type="entry name" value="CAP_ED"/>
    <property type="match status" value="1"/>
</dbReference>
<accession>A0A7C0ZBS3</accession>
<dbReference type="GO" id="GO:0003700">
    <property type="term" value="F:DNA-binding transcription factor activity"/>
    <property type="evidence" value="ECO:0007669"/>
    <property type="project" value="TreeGrafter"/>
</dbReference>
<dbReference type="PROSITE" id="PS50042">
    <property type="entry name" value="CNMP_BINDING_3"/>
    <property type="match status" value="1"/>
</dbReference>
<evidence type="ECO:0000259" key="4">
    <source>
        <dbReference type="PROSITE" id="PS50042"/>
    </source>
</evidence>
<dbReference type="Gene3D" id="2.60.120.10">
    <property type="entry name" value="Jelly Rolls"/>
    <property type="match status" value="1"/>
</dbReference>
<keyword evidence="1" id="KW-0805">Transcription regulation</keyword>
<dbReference type="Proteomes" id="UP000885847">
    <property type="component" value="Unassembled WGS sequence"/>
</dbReference>
<dbReference type="InterPro" id="IPR018490">
    <property type="entry name" value="cNMP-bd_dom_sf"/>
</dbReference>
<sequence length="211" mass="24045">MDEKFGYQKNLKAGEVLFREGDVGDEMYLIKSGQIRITKTIGDEEKTLAILKEGDFFGEMAVLDQSPRSASAIAHTDCELIIVDREAFLKQVRENPFIEYVIETLTKRLRQTDEMLKFMYIQNEEKRLVSFILTKAKSQGKETPDGIDSGVPASPDSISGMIGVDKEKITKVLNTLVNNGLILLKGNIIIRNVEMLERYLDYLDLKEKFER</sequence>
<dbReference type="Pfam" id="PF13545">
    <property type="entry name" value="HTH_Crp_2"/>
    <property type="match status" value="1"/>
</dbReference>
<name>A0A7C0ZBS3_UNCW3</name>
<gene>
    <name evidence="6" type="ORF">ENF18_01395</name>
</gene>
<dbReference type="EMBL" id="DQWE01000061">
    <property type="protein sequence ID" value="HDI82431.1"/>
    <property type="molecule type" value="Genomic_DNA"/>
</dbReference>
<evidence type="ECO:0000256" key="2">
    <source>
        <dbReference type="ARBA" id="ARBA00023125"/>
    </source>
</evidence>
<evidence type="ECO:0000256" key="1">
    <source>
        <dbReference type="ARBA" id="ARBA00023015"/>
    </source>
</evidence>
<dbReference type="Pfam" id="PF00027">
    <property type="entry name" value="cNMP_binding"/>
    <property type="match status" value="1"/>
</dbReference>
<evidence type="ECO:0000259" key="5">
    <source>
        <dbReference type="PROSITE" id="PS51063"/>
    </source>
</evidence>
<protein>
    <submittedName>
        <fullName evidence="6">Crp/Fnr family transcriptional regulator</fullName>
    </submittedName>
</protein>
<keyword evidence="3" id="KW-0804">Transcription</keyword>
<feature type="domain" description="Cyclic nucleotide-binding" evidence="4">
    <location>
        <begin position="1"/>
        <end position="88"/>
    </location>
</feature>
<dbReference type="PROSITE" id="PS51063">
    <property type="entry name" value="HTH_CRP_2"/>
    <property type="match status" value="1"/>
</dbReference>
<proteinExistence type="predicted"/>
<dbReference type="InterPro" id="IPR036388">
    <property type="entry name" value="WH-like_DNA-bd_sf"/>
</dbReference>
<evidence type="ECO:0000313" key="6">
    <source>
        <dbReference type="EMBL" id="HDI82431.1"/>
    </source>
</evidence>
<dbReference type="InterPro" id="IPR050397">
    <property type="entry name" value="Env_Response_Regulators"/>
</dbReference>
<dbReference type="GO" id="GO:0003677">
    <property type="term" value="F:DNA binding"/>
    <property type="evidence" value="ECO:0007669"/>
    <property type="project" value="UniProtKB-KW"/>
</dbReference>
<dbReference type="PRINTS" id="PR00103">
    <property type="entry name" value="CAMPKINASE"/>
</dbReference>
<dbReference type="AlphaFoldDB" id="A0A7C0ZBS3"/>
<dbReference type="InterPro" id="IPR000595">
    <property type="entry name" value="cNMP-bd_dom"/>
</dbReference>